<dbReference type="InterPro" id="IPR046080">
    <property type="entry name" value="DUF6098"/>
</dbReference>
<sequence length="167" mass="18614">MELRNGGIPGAVRNGTRLPTLPDLDAVVELLVTHPDDLYVRWSLGPDVDVCDGEQGGTSRDSLTGVRLPGLSANPLAVEPWWEGRTLRLWVARRLYDYRHLRNLRGEGTRPWVMHGEVCGRGPDNEPLVRCLGPVAWISDQALTESERLVEAEGSVEWGPLDRRSSR</sequence>
<organism evidence="1 2">
    <name type="scientific">Cryptosporangium minutisporangium</name>
    <dbReference type="NCBI Taxonomy" id="113569"/>
    <lineage>
        <taxon>Bacteria</taxon>
        <taxon>Bacillati</taxon>
        <taxon>Actinomycetota</taxon>
        <taxon>Actinomycetes</taxon>
        <taxon>Cryptosporangiales</taxon>
        <taxon>Cryptosporangiaceae</taxon>
        <taxon>Cryptosporangium</taxon>
    </lineage>
</organism>
<dbReference type="Proteomes" id="UP001501676">
    <property type="component" value="Unassembled WGS sequence"/>
</dbReference>
<dbReference type="Pfam" id="PF19593">
    <property type="entry name" value="DUF6098"/>
    <property type="match status" value="1"/>
</dbReference>
<protein>
    <submittedName>
        <fullName evidence="1">Uncharacterized protein</fullName>
    </submittedName>
</protein>
<accession>A0ABP6T4J2</accession>
<evidence type="ECO:0000313" key="2">
    <source>
        <dbReference type="Proteomes" id="UP001501676"/>
    </source>
</evidence>
<proteinExistence type="predicted"/>
<evidence type="ECO:0000313" key="1">
    <source>
        <dbReference type="EMBL" id="GAA3392455.1"/>
    </source>
</evidence>
<keyword evidence="2" id="KW-1185">Reference proteome</keyword>
<reference evidence="2" key="1">
    <citation type="journal article" date="2019" name="Int. J. Syst. Evol. Microbiol.">
        <title>The Global Catalogue of Microorganisms (GCM) 10K type strain sequencing project: providing services to taxonomists for standard genome sequencing and annotation.</title>
        <authorList>
            <consortium name="The Broad Institute Genomics Platform"/>
            <consortium name="The Broad Institute Genome Sequencing Center for Infectious Disease"/>
            <person name="Wu L."/>
            <person name="Ma J."/>
        </authorList>
    </citation>
    <scope>NUCLEOTIDE SEQUENCE [LARGE SCALE GENOMIC DNA]</scope>
    <source>
        <strain evidence="2">JCM 9458</strain>
    </source>
</reference>
<gene>
    <name evidence="1" type="ORF">GCM10020369_54190</name>
</gene>
<name>A0ABP6T4J2_9ACTN</name>
<dbReference type="EMBL" id="BAAAYN010000038">
    <property type="protein sequence ID" value="GAA3392455.1"/>
    <property type="molecule type" value="Genomic_DNA"/>
</dbReference>
<comment type="caution">
    <text evidence="1">The sequence shown here is derived from an EMBL/GenBank/DDBJ whole genome shotgun (WGS) entry which is preliminary data.</text>
</comment>